<reference evidence="5 6" key="1">
    <citation type="submission" date="2019-07" db="EMBL/GenBank/DDBJ databases">
        <title>Lentzea xizangensis sp. nov., isolated from Qinghai-Tibetan Plateau Soils.</title>
        <authorList>
            <person name="Huang J."/>
        </authorList>
    </citation>
    <scope>NUCLEOTIDE SEQUENCE [LARGE SCALE GENOMIC DNA]</scope>
    <source>
        <strain evidence="5 6">FXJ1.1311</strain>
    </source>
</reference>
<evidence type="ECO:0000259" key="4">
    <source>
        <dbReference type="PROSITE" id="PS51184"/>
    </source>
</evidence>
<dbReference type="GO" id="GO:0046872">
    <property type="term" value="F:metal ion binding"/>
    <property type="evidence" value="ECO:0007669"/>
    <property type="project" value="UniProtKB-KW"/>
</dbReference>
<dbReference type="RefSeq" id="WP_146357824.1">
    <property type="nucleotide sequence ID" value="NZ_VOBR01000026.1"/>
</dbReference>
<keyword evidence="6" id="KW-1185">Reference proteome</keyword>
<dbReference type="InterPro" id="IPR003347">
    <property type="entry name" value="JmjC_dom"/>
</dbReference>
<dbReference type="PANTHER" id="PTHR13096:SF8">
    <property type="entry name" value="RIBOSOMAL OXYGENASE 1"/>
    <property type="match status" value="1"/>
</dbReference>
<organism evidence="5 6">
    <name type="scientific">Lentzea tibetensis</name>
    <dbReference type="NCBI Taxonomy" id="2591470"/>
    <lineage>
        <taxon>Bacteria</taxon>
        <taxon>Bacillati</taxon>
        <taxon>Actinomycetota</taxon>
        <taxon>Actinomycetes</taxon>
        <taxon>Pseudonocardiales</taxon>
        <taxon>Pseudonocardiaceae</taxon>
        <taxon>Lentzea</taxon>
    </lineage>
</organism>
<proteinExistence type="predicted"/>
<sequence>MEHVLVSSIEKALGWSGPKGLGAQFVRGALPDAELCARILNPNRLLDIIMRRSLSNPQLRVFQDGGEIHPARFLDEGTSRRGQAVRMANMPRLASLMEDGCTIVLDGVDAFDPTMEVACRALGWWSREHARVNTYLTTGATDGFPLHWDDHEVLVVQLAGEKSWEVRGQSRVAPMHRDAERNNTPPDEIIWQGTLKAGDVMNIPRGCWHRATRADQGDGFSLHATFGFSKQTAVDWLTWAGDQARRDGLFRADLNRWGTRDVRQQESDTLKGAAMSLIEGYPVEDFLAERERLRRVWRHVKTKSIFGTPDAVACITEFPPQFEQRSGRVLVTGAGKQIAFAEEALPALRLLLSGAPVDLTEVESATGVEVEGLAAVLIEEELCAELTAELRSGYTDLVMSGISSKELSLAGSVA</sequence>
<comment type="caution">
    <text evidence="5">The sequence shown here is derived from an EMBL/GenBank/DDBJ whole genome shotgun (WGS) entry which is preliminary data.</text>
</comment>
<evidence type="ECO:0000313" key="6">
    <source>
        <dbReference type="Proteomes" id="UP000316639"/>
    </source>
</evidence>
<dbReference type="AlphaFoldDB" id="A0A563EKJ5"/>
<evidence type="ECO:0000313" key="5">
    <source>
        <dbReference type="EMBL" id="TWP47401.1"/>
    </source>
</evidence>
<dbReference type="Proteomes" id="UP000316639">
    <property type="component" value="Unassembled WGS sequence"/>
</dbReference>
<dbReference type="PANTHER" id="PTHR13096">
    <property type="entry name" value="MINA53 MYC INDUCED NUCLEAR ANTIGEN"/>
    <property type="match status" value="1"/>
</dbReference>
<feature type="domain" description="JmjC" evidence="4">
    <location>
        <begin position="101"/>
        <end position="245"/>
    </location>
</feature>
<dbReference type="OrthoDB" id="9764016at2"/>
<gene>
    <name evidence="5" type="ORF">FKR81_32315</name>
</gene>
<dbReference type="InterPro" id="IPR039994">
    <property type="entry name" value="NO66-like"/>
</dbReference>
<keyword evidence="2" id="KW-0479">Metal-binding</keyword>
<evidence type="ECO:0000256" key="2">
    <source>
        <dbReference type="ARBA" id="ARBA00022723"/>
    </source>
</evidence>
<dbReference type="Gene3D" id="2.60.120.650">
    <property type="entry name" value="Cupin"/>
    <property type="match status" value="1"/>
</dbReference>
<keyword evidence="3" id="KW-0408">Iron</keyword>
<evidence type="ECO:0000256" key="1">
    <source>
        <dbReference type="ARBA" id="ARBA00001954"/>
    </source>
</evidence>
<name>A0A563EKJ5_9PSEU</name>
<comment type="cofactor">
    <cofactor evidence="1">
        <name>Fe(2+)</name>
        <dbReference type="ChEBI" id="CHEBI:29033"/>
    </cofactor>
</comment>
<dbReference type="SUPFAM" id="SSF51197">
    <property type="entry name" value="Clavaminate synthase-like"/>
    <property type="match status" value="1"/>
</dbReference>
<dbReference type="EMBL" id="VOBR01000026">
    <property type="protein sequence ID" value="TWP47401.1"/>
    <property type="molecule type" value="Genomic_DNA"/>
</dbReference>
<dbReference type="PROSITE" id="PS51184">
    <property type="entry name" value="JMJC"/>
    <property type="match status" value="1"/>
</dbReference>
<dbReference type="Pfam" id="PF08007">
    <property type="entry name" value="JmjC_2"/>
    <property type="match status" value="1"/>
</dbReference>
<accession>A0A563EKJ5</accession>
<evidence type="ECO:0000256" key="3">
    <source>
        <dbReference type="ARBA" id="ARBA00023004"/>
    </source>
</evidence>
<protein>
    <submittedName>
        <fullName evidence="5">Cupin</fullName>
    </submittedName>
</protein>